<comment type="similarity">
    <text evidence="1">Belongs to the 'phage' integrase family.</text>
</comment>
<dbReference type="AlphaFoldDB" id="Q2YZR1"/>
<dbReference type="Gene3D" id="1.10.443.10">
    <property type="entry name" value="Intergrase catalytic core"/>
    <property type="match status" value="1"/>
</dbReference>
<feature type="domain" description="Tyr recombinase" evidence="6">
    <location>
        <begin position="107"/>
        <end position="274"/>
    </location>
</feature>
<sequence length="279" mass="32477">MMTNEAITLFKYYLQSNHKKRTIESYSPLIDKFETIYKHRSLEEISSDEVFQFLEDVTKNLSKSTRRLRYAQIKAFYNFIIDRRSLNMRNPCNTSLLAKAFKAPKNSPRKILDRETVEEMIYKAKRHRDRLILELQAKCGLRIGELLKIRVSDIPDRTITLREPKSGKEAEKAYMPENVSRKLSEYIQGSTIKGAERIFPICYSTARSLIRGLGAKLNVNVTPHDLRRYSATYASRNGVPLEVVSKVILRHQDLKTTQVYLGKVSDSEAIRWMDILHEK</sequence>
<evidence type="ECO:0000256" key="5">
    <source>
        <dbReference type="PROSITE-ProRule" id="PRU01248"/>
    </source>
</evidence>
<dbReference type="PANTHER" id="PTHR30349:SF41">
    <property type="entry name" value="INTEGRASE_RECOMBINASE PROTEIN MJ0367-RELATED"/>
    <property type="match status" value="1"/>
</dbReference>
<dbReference type="InterPro" id="IPR011010">
    <property type="entry name" value="DNA_brk_join_enz"/>
</dbReference>
<dbReference type="CDD" id="cd00397">
    <property type="entry name" value="DNA_BRE_C"/>
    <property type="match status" value="1"/>
</dbReference>
<dbReference type="PROSITE" id="PS51898">
    <property type="entry name" value="TYR_RECOMBINASE"/>
    <property type="match status" value="1"/>
</dbReference>
<dbReference type="EMBL" id="AJ937768">
    <property type="protein sequence ID" value="CAI78637.1"/>
    <property type="molecule type" value="Genomic_DNA"/>
</dbReference>
<dbReference type="Pfam" id="PF00589">
    <property type="entry name" value="Phage_integrase"/>
    <property type="match status" value="1"/>
</dbReference>
<reference evidence="8" key="1">
    <citation type="journal article" date="2005" name="Environ. Microbiol.">
        <title>Lateral gene transfer and phylogenetic assignment of environmental fosmid clones.</title>
        <authorList>
            <person name="Nesbo C.L."/>
            <person name="Boucher Y."/>
            <person name="Dlutek M."/>
            <person name="Doolittle F.W."/>
        </authorList>
    </citation>
    <scope>NUCLEOTIDE SEQUENCE</scope>
</reference>
<dbReference type="InterPro" id="IPR013762">
    <property type="entry name" value="Integrase-like_cat_sf"/>
</dbReference>
<evidence type="ECO:0000256" key="1">
    <source>
        <dbReference type="ARBA" id="ARBA00008857"/>
    </source>
</evidence>
<evidence type="ECO:0000259" key="7">
    <source>
        <dbReference type="PROSITE" id="PS51900"/>
    </source>
</evidence>
<keyword evidence="3 5" id="KW-0238">DNA-binding</keyword>
<dbReference type="PANTHER" id="PTHR30349">
    <property type="entry name" value="PHAGE INTEGRASE-RELATED"/>
    <property type="match status" value="1"/>
</dbReference>
<evidence type="ECO:0000256" key="4">
    <source>
        <dbReference type="ARBA" id="ARBA00023172"/>
    </source>
</evidence>
<gene>
    <name evidence="8" type="primary">int</name>
</gene>
<dbReference type="GO" id="GO:0003677">
    <property type="term" value="F:DNA binding"/>
    <property type="evidence" value="ECO:0007669"/>
    <property type="project" value="UniProtKB-UniRule"/>
</dbReference>
<dbReference type="PROSITE" id="PS51900">
    <property type="entry name" value="CB"/>
    <property type="match status" value="1"/>
</dbReference>
<proteinExistence type="inferred from homology"/>
<evidence type="ECO:0000313" key="8">
    <source>
        <dbReference type="EMBL" id="CAI78637.1"/>
    </source>
</evidence>
<feature type="domain" description="Core-binding (CB)" evidence="7">
    <location>
        <begin position="1"/>
        <end position="81"/>
    </location>
</feature>
<evidence type="ECO:0000256" key="3">
    <source>
        <dbReference type="ARBA" id="ARBA00023125"/>
    </source>
</evidence>
<dbReference type="Gene3D" id="1.10.150.130">
    <property type="match status" value="1"/>
</dbReference>
<evidence type="ECO:0000259" key="6">
    <source>
        <dbReference type="PROSITE" id="PS51898"/>
    </source>
</evidence>
<accession>Q2YZR1</accession>
<dbReference type="InterPro" id="IPR004107">
    <property type="entry name" value="Integrase_SAM-like_N"/>
</dbReference>
<keyword evidence="2" id="KW-0229">DNA integration</keyword>
<organism evidence="8">
    <name type="scientific">uncultured delta proteobacterium</name>
    <dbReference type="NCBI Taxonomy" id="34034"/>
    <lineage>
        <taxon>Bacteria</taxon>
        <taxon>Deltaproteobacteria</taxon>
        <taxon>environmental samples</taxon>
    </lineage>
</organism>
<dbReference type="InterPro" id="IPR002104">
    <property type="entry name" value="Integrase_catalytic"/>
</dbReference>
<evidence type="ECO:0000256" key="2">
    <source>
        <dbReference type="ARBA" id="ARBA00022908"/>
    </source>
</evidence>
<dbReference type="SUPFAM" id="SSF56349">
    <property type="entry name" value="DNA breaking-rejoining enzymes"/>
    <property type="match status" value="1"/>
</dbReference>
<dbReference type="GO" id="GO:0006310">
    <property type="term" value="P:DNA recombination"/>
    <property type="evidence" value="ECO:0007669"/>
    <property type="project" value="UniProtKB-KW"/>
</dbReference>
<protein>
    <submittedName>
        <fullName evidence="8">Integrase/recombinase</fullName>
    </submittedName>
</protein>
<dbReference type="InterPro" id="IPR044068">
    <property type="entry name" value="CB"/>
</dbReference>
<name>Q2YZR1_9DELT</name>
<dbReference type="GO" id="GO:0015074">
    <property type="term" value="P:DNA integration"/>
    <property type="evidence" value="ECO:0007669"/>
    <property type="project" value="UniProtKB-KW"/>
</dbReference>
<keyword evidence="4" id="KW-0233">DNA recombination</keyword>
<dbReference type="InterPro" id="IPR010998">
    <property type="entry name" value="Integrase_recombinase_N"/>
</dbReference>
<dbReference type="InterPro" id="IPR050090">
    <property type="entry name" value="Tyrosine_recombinase_XerCD"/>
</dbReference>
<dbReference type="Pfam" id="PF02899">
    <property type="entry name" value="Phage_int_SAM_1"/>
    <property type="match status" value="1"/>
</dbReference>